<evidence type="ECO:0000313" key="1">
    <source>
        <dbReference type="EMBL" id="MBB5707541.1"/>
    </source>
</evidence>
<organism evidence="1 2">
    <name type="scientific">Sphingopyxis panaciterrulae</name>
    <dbReference type="NCBI Taxonomy" id="462372"/>
    <lineage>
        <taxon>Bacteria</taxon>
        <taxon>Pseudomonadati</taxon>
        <taxon>Pseudomonadota</taxon>
        <taxon>Alphaproteobacteria</taxon>
        <taxon>Sphingomonadales</taxon>
        <taxon>Sphingomonadaceae</taxon>
        <taxon>Sphingopyxis</taxon>
    </lineage>
</organism>
<protein>
    <submittedName>
        <fullName evidence="1">Uncharacterized protein</fullName>
    </submittedName>
</protein>
<dbReference type="Proteomes" id="UP000537161">
    <property type="component" value="Unassembled WGS sequence"/>
</dbReference>
<keyword evidence="2" id="KW-1185">Reference proteome</keyword>
<comment type="caution">
    <text evidence="1">The sequence shown here is derived from an EMBL/GenBank/DDBJ whole genome shotgun (WGS) entry which is preliminary data.</text>
</comment>
<reference evidence="1 2" key="1">
    <citation type="submission" date="2020-08" db="EMBL/GenBank/DDBJ databases">
        <title>Genomic Encyclopedia of Type Strains, Phase IV (KMG-IV): sequencing the most valuable type-strain genomes for metagenomic binning, comparative biology and taxonomic classification.</title>
        <authorList>
            <person name="Goeker M."/>
        </authorList>
    </citation>
    <scope>NUCLEOTIDE SEQUENCE [LARGE SCALE GENOMIC DNA]</scope>
    <source>
        <strain evidence="1 2">DSM 27163</strain>
    </source>
</reference>
<evidence type="ECO:0000313" key="2">
    <source>
        <dbReference type="Proteomes" id="UP000537161"/>
    </source>
</evidence>
<accession>A0A7W9B7Q0</accession>
<proteinExistence type="predicted"/>
<gene>
    <name evidence="1" type="ORF">FHR21_002908</name>
</gene>
<dbReference type="AlphaFoldDB" id="A0A7W9B7Q0"/>
<sequence length="71" mass="7941">MSKIFIDTEDGTASGHYDFASIPRTGDVVFIQTEDGEIKLRVKLVEHYVVGKGDAMHPVSPITLQCERVEY</sequence>
<dbReference type="EMBL" id="JACIJH010000010">
    <property type="protein sequence ID" value="MBB5707541.1"/>
    <property type="molecule type" value="Genomic_DNA"/>
</dbReference>
<dbReference type="RefSeq" id="WP_184099520.1">
    <property type="nucleotide sequence ID" value="NZ_JACIJH010000010.1"/>
</dbReference>
<name>A0A7W9B7Q0_9SPHN</name>